<dbReference type="HAMAP" id="MF_00274">
    <property type="entry name" value="DNA_YbaB_EbfC"/>
    <property type="match status" value="1"/>
</dbReference>
<dbReference type="PANTHER" id="PTHR33449:SF1">
    <property type="entry name" value="NUCLEOID-ASSOCIATED PROTEIN YBAB"/>
    <property type="match status" value="1"/>
</dbReference>
<evidence type="ECO:0000256" key="1">
    <source>
        <dbReference type="ARBA" id="ARBA00023125"/>
    </source>
</evidence>
<dbReference type="GO" id="GO:0003677">
    <property type="term" value="F:DNA binding"/>
    <property type="evidence" value="ECO:0007669"/>
    <property type="project" value="UniProtKB-KW"/>
</dbReference>
<dbReference type="InterPro" id="IPR036894">
    <property type="entry name" value="YbaB-like_sf"/>
</dbReference>
<dbReference type="AlphaFoldDB" id="A0A3B0VFM3"/>
<dbReference type="GO" id="GO:0005829">
    <property type="term" value="C:cytosol"/>
    <property type="evidence" value="ECO:0007669"/>
    <property type="project" value="TreeGrafter"/>
</dbReference>
<reference evidence="3" key="1">
    <citation type="submission" date="2018-06" db="EMBL/GenBank/DDBJ databases">
        <authorList>
            <person name="Zhirakovskaya E."/>
        </authorList>
    </citation>
    <scope>NUCLEOTIDE SEQUENCE</scope>
</reference>
<dbReference type="PANTHER" id="PTHR33449">
    <property type="entry name" value="NUCLEOID-ASSOCIATED PROTEIN YBAB"/>
    <property type="match status" value="1"/>
</dbReference>
<organism evidence="3">
    <name type="scientific">hydrothermal vent metagenome</name>
    <dbReference type="NCBI Taxonomy" id="652676"/>
    <lineage>
        <taxon>unclassified sequences</taxon>
        <taxon>metagenomes</taxon>
        <taxon>ecological metagenomes</taxon>
    </lineage>
</organism>
<dbReference type="NCBIfam" id="TIGR00103">
    <property type="entry name" value="DNA_YbaB_EbfC"/>
    <property type="match status" value="1"/>
</dbReference>
<feature type="region of interest" description="Disordered" evidence="2">
    <location>
        <begin position="1"/>
        <end position="20"/>
    </location>
</feature>
<gene>
    <name evidence="3" type="ORF">MNBD_GAMMA01-2313</name>
</gene>
<dbReference type="Pfam" id="PF02575">
    <property type="entry name" value="YbaB_DNA_bd"/>
    <property type="match status" value="1"/>
</dbReference>
<name>A0A3B0VFM3_9ZZZZ</name>
<proteinExistence type="inferred from homology"/>
<evidence type="ECO:0000313" key="3">
    <source>
        <dbReference type="EMBL" id="VAW39460.1"/>
    </source>
</evidence>
<keyword evidence="1" id="KW-0238">DNA-binding</keyword>
<dbReference type="PIRSF" id="PIRSF004555">
    <property type="entry name" value="UCP004555"/>
    <property type="match status" value="1"/>
</dbReference>
<dbReference type="EMBL" id="UOEW01000231">
    <property type="protein sequence ID" value="VAW39460.1"/>
    <property type="molecule type" value="Genomic_DNA"/>
</dbReference>
<dbReference type="Gene3D" id="3.30.1310.10">
    <property type="entry name" value="Nucleoid-associated protein YbaB-like domain"/>
    <property type="match status" value="1"/>
</dbReference>
<protein>
    <submittedName>
        <fullName evidence="3">Nucleoid-associated protein YaaK</fullName>
    </submittedName>
</protein>
<evidence type="ECO:0000256" key="2">
    <source>
        <dbReference type="SAM" id="MobiDB-lite"/>
    </source>
</evidence>
<dbReference type="SUPFAM" id="SSF82607">
    <property type="entry name" value="YbaB-like"/>
    <property type="match status" value="1"/>
</dbReference>
<dbReference type="InterPro" id="IPR004401">
    <property type="entry name" value="YbaB/EbfC"/>
</dbReference>
<sequence length="107" mass="11765">MKGQLGGLMQQAQKMQEQMQKQQEELANKVITGQAGAGIVKVTMNGKSQLKSLDIDYDMLDGDMEMMEDLIIAAFNDAQNKITSAQQGSMADMMGGMQLPPDFKMPF</sequence>
<accession>A0A3B0VFM3</accession>
<feature type="compositionally biased region" description="Low complexity" evidence="2">
    <location>
        <begin position="8"/>
        <end position="20"/>
    </location>
</feature>